<evidence type="ECO:0000313" key="2">
    <source>
        <dbReference type="EMBL" id="KAJ8776600.1"/>
    </source>
</evidence>
<feature type="compositionally biased region" description="Low complexity" evidence="1">
    <location>
        <begin position="50"/>
        <end position="78"/>
    </location>
</feature>
<feature type="compositionally biased region" description="Low complexity" evidence="1">
    <location>
        <begin position="97"/>
        <end position="110"/>
    </location>
</feature>
<protein>
    <submittedName>
        <fullName evidence="2">Uncharacterized protein</fullName>
    </submittedName>
</protein>
<feature type="compositionally biased region" description="Gly residues" evidence="1">
    <location>
        <begin position="232"/>
        <end position="242"/>
    </location>
</feature>
<evidence type="ECO:0000313" key="3">
    <source>
        <dbReference type="Proteomes" id="UP001159641"/>
    </source>
</evidence>
<feature type="compositionally biased region" description="Low complexity" evidence="1">
    <location>
        <begin position="121"/>
        <end position="130"/>
    </location>
</feature>
<accession>A0AB34GCA8</accession>
<feature type="region of interest" description="Disordered" evidence="1">
    <location>
        <begin position="218"/>
        <end position="259"/>
    </location>
</feature>
<dbReference type="AlphaFoldDB" id="A0AB34GCA8"/>
<gene>
    <name evidence="2" type="ORF">J1605_015189</name>
</gene>
<reference evidence="2 3" key="1">
    <citation type="submission" date="2022-11" db="EMBL/GenBank/DDBJ databases">
        <title>Whole genome sequence of Eschrichtius robustus ER-17-0199.</title>
        <authorList>
            <person name="Bruniche-Olsen A."/>
            <person name="Black A.N."/>
            <person name="Fields C.J."/>
            <person name="Walden K."/>
            <person name="Dewoody J.A."/>
        </authorList>
    </citation>
    <scope>NUCLEOTIDE SEQUENCE [LARGE SCALE GENOMIC DNA]</scope>
    <source>
        <strain evidence="2">ER-17-0199</strain>
        <tissue evidence="2">Blubber</tissue>
    </source>
</reference>
<keyword evidence="3" id="KW-1185">Reference proteome</keyword>
<dbReference type="EMBL" id="JAIQCJ010002358">
    <property type="protein sequence ID" value="KAJ8776600.1"/>
    <property type="molecule type" value="Genomic_DNA"/>
</dbReference>
<evidence type="ECO:0000256" key="1">
    <source>
        <dbReference type="SAM" id="MobiDB-lite"/>
    </source>
</evidence>
<dbReference type="Proteomes" id="UP001159641">
    <property type="component" value="Unassembled WGS sequence"/>
</dbReference>
<sequence>MTCAASGIRPGPRRHVGSGLVTRSRRRPGRLEGGPQPEGTRAGVRRRGRGSPVERGASSGERAAARAVASSRPVVPSSLPLGARDEEVEDGEGPAGLPSARRPLPATLPRRCGDSYERGWSAALGPAPASARRRRRSPPAPSREVGEKLLPSPGPARPTGVCPSRRYLLALCLGLRPVHSFPVPPKSDLRSWERRDTRTRVSEVVLAARRGAGEVSFGRSKEREQRPLSVPGVGGLPVGGRGVATVPGERAGDGGRAVL</sequence>
<proteinExistence type="predicted"/>
<feature type="region of interest" description="Disordered" evidence="1">
    <location>
        <begin position="1"/>
        <end position="158"/>
    </location>
</feature>
<organism evidence="2 3">
    <name type="scientific">Eschrichtius robustus</name>
    <name type="common">California gray whale</name>
    <name type="synonym">Eschrichtius gibbosus</name>
    <dbReference type="NCBI Taxonomy" id="9764"/>
    <lineage>
        <taxon>Eukaryota</taxon>
        <taxon>Metazoa</taxon>
        <taxon>Chordata</taxon>
        <taxon>Craniata</taxon>
        <taxon>Vertebrata</taxon>
        <taxon>Euteleostomi</taxon>
        <taxon>Mammalia</taxon>
        <taxon>Eutheria</taxon>
        <taxon>Laurasiatheria</taxon>
        <taxon>Artiodactyla</taxon>
        <taxon>Whippomorpha</taxon>
        <taxon>Cetacea</taxon>
        <taxon>Mysticeti</taxon>
        <taxon>Eschrichtiidae</taxon>
        <taxon>Eschrichtius</taxon>
    </lineage>
</organism>
<name>A0AB34GCA8_ESCRO</name>
<comment type="caution">
    <text evidence="2">The sequence shown here is derived from an EMBL/GenBank/DDBJ whole genome shotgun (WGS) entry which is preliminary data.</text>
</comment>